<reference evidence="3 4" key="2">
    <citation type="submission" date="2018-11" db="EMBL/GenBank/DDBJ databases">
        <authorList>
            <consortium name="Pathogen Informatics"/>
        </authorList>
    </citation>
    <scope>NUCLEOTIDE SEQUENCE [LARGE SCALE GENOMIC DNA]</scope>
</reference>
<evidence type="ECO:0000256" key="1">
    <source>
        <dbReference type="SAM" id="MobiDB-lite"/>
    </source>
</evidence>
<dbReference type="Proteomes" id="UP000271162">
    <property type="component" value="Unassembled WGS sequence"/>
</dbReference>
<feature type="transmembrane region" description="Helical" evidence="2">
    <location>
        <begin position="67"/>
        <end position="86"/>
    </location>
</feature>
<dbReference type="PANTHER" id="PTHR22168">
    <property type="entry name" value="TMEM26 PROTEIN"/>
    <property type="match status" value="1"/>
</dbReference>
<name>A0A0N4YII2_NIPBR</name>
<dbReference type="EMBL" id="UYSL01022362">
    <property type="protein sequence ID" value="VDL80318.1"/>
    <property type="molecule type" value="Genomic_DNA"/>
</dbReference>
<sequence length="393" mass="45928">MLISLVVPFRAILARLLFIIHSLTTIWHTVGIEGSPIPQVYSYRNTCLTSTYVVCPSGKLTHSSDGVWGFALLSLLIVFEGSYTIIMRAGDERKWFCTSLLLYIVATAPPIWLLETKMCEWRREFELLGESKIRIGGPEEELHLQLLEQLLLVTLIVGRWFLTSRTPTFGQNDRVEHKSFFFYVLVFKAISSDIVEFFDVFKEKHVYNHVNVQQIVLAAWTLSLLQFPFVLTVSRARKMRVAITKTYEELILPRSPPNIWEIIYDVDIWAIILANSLQDIPFLLVRLYLMLQHGLVTYTMIFFTCKNALIIALQTYRAFILLNDRYIRPKPPDFDMLEAHHVHHAREHTRKPPSHHHRKKKARRDKSEERGRLLSPRRDRSRHRMDTVEETTA</sequence>
<dbReference type="STRING" id="27835.A0A0N4YII2"/>
<feature type="transmembrane region" description="Helical" evidence="2">
    <location>
        <begin position="12"/>
        <end position="30"/>
    </location>
</feature>
<keyword evidence="4" id="KW-1185">Reference proteome</keyword>
<dbReference type="WBParaSite" id="NBR_0001672201-mRNA-1">
    <property type="protein sequence ID" value="NBR_0001672201-mRNA-1"/>
    <property type="gene ID" value="NBR_0001672201"/>
</dbReference>
<feature type="region of interest" description="Disordered" evidence="1">
    <location>
        <begin position="343"/>
        <end position="393"/>
    </location>
</feature>
<reference evidence="5" key="1">
    <citation type="submission" date="2017-02" db="UniProtKB">
        <authorList>
            <consortium name="WormBaseParasite"/>
        </authorList>
    </citation>
    <scope>IDENTIFICATION</scope>
</reference>
<evidence type="ECO:0000313" key="5">
    <source>
        <dbReference type="WBParaSite" id="NBR_0001672201-mRNA-1"/>
    </source>
</evidence>
<dbReference type="OMA" id="CCGIDVW"/>
<evidence type="ECO:0000313" key="3">
    <source>
        <dbReference type="EMBL" id="VDL80318.1"/>
    </source>
</evidence>
<keyword evidence="2" id="KW-1133">Transmembrane helix</keyword>
<feature type="transmembrane region" description="Helical" evidence="2">
    <location>
        <begin position="295"/>
        <end position="320"/>
    </location>
</feature>
<accession>A0A0N4YII2</accession>
<feature type="compositionally biased region" description="Basic residues" evidence="1">
    <location>
        <begin position="343"/>
        <end position="364"/>
    </location>
</feature>
<dbReference type="Pfam" id="PF09772">
    <property type="entry name" value="Tmem26"/>
    <property type="match status" value="1"/>
</dbReference>
<gene>
    <name evidence="3" type="ORF">NBR_LOCUS16723</name>
</gene>
<feature type="transmembrane region" description="Helical" evidence="2">
    <location>
        <begin position="213"/>
        <end position="233"/>
    </location>
</feature>
<evidence type="ECO:0000256" key="2">
    <source>
        <dbReference type="SAM" id="Phobius"/>
    </source>
</evidence>
<protein>
    <submittedName>
        <fullName evidence="5">Transmembrane protein 26 (inferred by orthology to a human protein)</fullName>
    </submittedName>
</protein>
<keyword evidence="2" id="KW-0812">Transmembrane</keyword>
<organism evidence="5">
    <name type="scientific">Nippostrongylus brasiliensis</name>
    <name type="common">Rat hookworm</name>
    <dbReference type="NCBI Taxonomy" id="27835"/>
    <lineage>
        <taxon>Eukaryota</taxon>
        <taxon>Metazoa</taxon>
        <taxon>Ecdysozoa</taxon>
        <taxon>Nematoda</taxon>
        <taxon>Chromadorea</taxon>
        <taxon>Rhabditida</taxon>
        <taxon>Rhabditina</taxon>
        <taxon>Rhabditomorpha</taxon>
        <taxon>Strongyloidea</taxon>
        <taxon>Heligmosomidae</taxon>
        <taxon>Nippostrongylus</taxon>
    </lineage>
</organism>
<keyword evidence="2" id="KW-0472">Membrane</keyword>
<feature type="transmembrane region" description="Helical" evidence="2">
    <location>
        <begin position="182"/>
        <end position="201"/>
    </location>
</feature>
<dbReference type="InterPro" id="IPR019169">
    <property type="entry name" value="Transmembrane_26"/>
</dbReference>
<proteinExistence type="predicted"/>
<dbReference type="AlphaFoldDB" id="A0A0N4YII2"/>
<evidence type="ECO:0000313" key="4">
    <source>
        <dbReference type="Proteomes" id="UP000271162"/>
    </source>
</evidence>
<feature type="compositionally biased region" description="Basic and acidic residues" evidence="1">
    <location>
        <begin position="365"/>
        <end position="378"/>
    </location>
</feature>
<dbReference type="PANTHER" id="PTHR22168:SF8">
    <property type="entry name" value="TRANSMEMBRANE PROTEIN 26"/>
    <property type="match status" value="1"/>
</dbReference>